<evidence type="ECO:0000313" key="1">
    <source>
        <dbReference type="EMBL" id="KKO20720.1"/>
    </source>
</evidence>
<keyword evidence="2" id="KW-1185">Reference proteome</keyword>
<comment type="caution">
    <text evidence="1">The sequence shown here is derived from an EMBL/GenBank/DDBJ whole genome shotgun (WGS) entry which is preliminary data.</text>
</comment>
<sequence>MQIYRVRVLFVLSWDGWITCRTVISWLEILRPFHSIRMTPFVILSEAKNLI</sequence>
<evidence type="ECO:0000313" key="2">
    <source>
        <dbReference type="Proteomes" id="UP000034954"/>
    </source>
</evidence>
<proteinExistence type="predicted"/>
<accession>A0A0M2UYQ0</accession>
<name>A0A0M2UYQ0_9BACT</name>
<protein>
    <submittedName>
        <fullName evidence="1">Uncharacterized protein</fullName>
    </submittedName>
</protein>
<dbReference type="AlphaFoldDB" id="A0A0M2UYQ0"/>
<dbReference type="Proteomes" id="UP000034954">
    <property type="component" value="Unassembled WGS sequence"/>
</dbReference>
<reference evidence="1 2" key="1">
    <citation type="journal article" date="2013" name="BMC Microbiol.">
        <title>Identification of the type II cytochrome c maturation pathway in anammox bacteria by comparative genomics.</title>
        <authorList>
            <person name="Ferousi C."/>
            <person name="Speth D.R."/>
            <person name="Reimann J."/>
            <person name="Op den Camp H.J."/>
            <person name="Allen J.W."/>
            <person name="Keltjens J.T."/>
            <person name="Jetten M.S."/>
        </authorList>
    </citation>
    <scope>NUCLEOTIDE SEQUENCE [LARGE SCALE GENOMIC DNA]</scope>
    <source>
        <strain evidence="1">RU1</strain>
    </source>
</reference>
<dbReference type="EMBL" id="LAQJ01000077">
    <property type="protein sequence ID" value="KKO20720.1"/>
    <property type="molecule type" value="Genomic_DNA"/>
</dbReference>
<organism evidence="1 2">
    <name type="scientific">Candidatus Brocadia fulgida</name>
    <dbReference type="NCBI Taxonomy" id="380242"/>
    <lineage>
        <taxon>Bacteria</taxon>
        <taxon>Pseudomonadati</taxon>
        <taxon>Planctomycetota</taxon>
        <taxon>Candidatus Brocadiia</taxon>
        <taxon>Candidatus Brocadiales</taxon>
        <taxon>Candidatus Brocadiaceae</taxon>
        <taxon>Candidatus Brocadia</taxon>
    </lineage>
</organism>
<gene>
    <name evidence="1" type="ORF">BROFUL_00556</name>
</gene>